<keyword evidence="2" id="KW-1185">Reference proteome</keyword>
<dbReference type="RefSeq" id="WP_188607645.1">
    <property type="nucleotide sequence ID" value="NZ_BMGG01000001.1"/>
</dbReference>
<dbReference type="Gene3D" id="3.30.1540.10">
    <property type="entry name" value="formyl-coa transferase, domain 3"/>
    <property type="match status" value="1"/>
</dbReference>
<dbReference type="InterPro" id="IPR044855">
    <property type="entry name" value="CoA-Trfase_III_dom3_sf"/>
</dbReference>
<dbReference type="InterPro" id="IPR052985">
    <property type="entry name" value="CoA-trans_III_biosynth/detox"/>
</dbReference>
<dbReference type="InterPro" id="IPR023606">
    <property type="entry name" value="CoA-Trfase_III_dom_1_sf"/>
</dbReference>
<evidence type="ECO:0000313" key="1">
    <source>
        <dbReference type="EMBL" id="GGC50023.1"/>
    </source>
</evidence>
<sequence>MFTDAVSEFSITDHLDQLLQSVGLGRAGAACQLSFAHADPLVRSPHRLGAATAIVLAAQAVGICEIWRMRTKRTQTIAVDLAKALQSLTSLYLITMNDHAVDYRMHLGPIGGHFGQTGDGRWIFLVGAYPHHRDKLLSLLRCWNEPESIRDALLKWNSLELEDAANELKCPAAVVRSAEEWRAHPQGGWLQAKPVVEIRKLNDTAPVPFDAGQRPLSGIRVLDMAYVLAGPLVSRTMSEQGAEVLHLQSSMLPDLLGIYLDGNVGKRSAFFDLGNGEDEAKFGELLERTDVVVDSYRAGSLARRGYSAEDLAARRPGLIHVYLNCYGAEGPWAARGGFDQLSQCVSGVAATEGGFATPRLVPTYLINDYLAGYLGALGALAALIRRAREGGSYSVRVSLARSSMWMQDLGLLPGGQVRQAPERAAPPDLISTATPFGRMQHVGPVTAYSDTRAYWELPVAPVGAHPLAWT</sequence>
<comment type="caution">
    <text evidence="1">The sequence shown here is derived from an EMBL/GenBank/DDBJ whole genome shotgun (WGS) entry which is preliminary data.</text>
</comment>
<reference evidence="1" key="1">
    <citation type="journal article" date="2014" name="Int. J. Syst. Evol. Microbiol.">
        <title>Complete genome sequence of Corynebacterium casei LMG S-19264T (=DSM 44701T), isolated from a smear-ripened cheese.</title>
        <authorList>
            <consortium name="US DOE Joint Genome Institute (JGI-PGF)"/>
            <person name="Walter F."/>
            <person name="Albersmeier A."/>
            <person name="Kalinowski J."/>
            <person name="Ruckert C."/>
        </authorList>
    </citation>
    <scope>NUCLEOTIDE SEQUENCE</scope>
    <source>
        <strain evidence="1">CGMCC 1.12919</strain>
    </source>
</reference>
<proteinExistence type="predicted"/>
<dbReference type="EMBL" id="BMGG01000001">
    <property type="protein sequence ID" value="GGC50023.1"/>
    <property type="molecule type" value="Genomic_DNA"/>
</dbReference>
<evidence type="ECO:0000313" key="2">
    <source>
        <dbReference type="Proteomes" id="UP000637002"/>
    </source>
</evidence>
<dbReference type="AlphaFoldDB" id="A0A916TX61"/>
<dbReference type="Pfam" id="PF02515">
    <property type="entry name" value="CoA_transf_3"/>
    <property type="match status" value="1"/>
</dbReference>
<dbReference type="PANTHER" id="PTHR48229">
    <property type="entry name" value="CAIB/BAIF FAMILY ENZYME (AFU_ORTHOLOGUE AFUA_1G05360)-RELATED"/>
    <property type="match status" value="1"/>
</dbReference>
<protein>
    <submittedName>
        <fullName evidence="1">Carnitine dehydratase</fullName>
    </submittedName>
</protein>
<gene>
    <name evidence="1" type="ORF">GCM10010994_06390</name>
</gene>
<reference evidence="1" key="2">
    <citation type="submission" date="2020-09" db="EMBL/GenBank/DDBJ databases">
        <authorList>
            <person name="Sun Q."/>
            <person name="Zhou Y."/>
        </authorList>
    </citation>
    <scope>NUCLEOTIDE SEQUENCE</scope>
    <source>
        <strain evidence="1">CGMCC 1.12919</strain>
    </source>
</reference>
<dbReference type="InterPro" id="IPR003673">
    <property type="entry name" value="CoA-Trfase_fam_III"/>
</dbReference>
<dbReference type="GO" id="GO:0003824">
    <property type="term" value="F:catalytic activity"/>
    <property type="evidence" value="ECO:0007669"/>
    <property type="project" value="InterPro"/>
</dbReference>
<name>A0A916TX61_9HYPH</name>
<dbReference type="Proteomes" id="UP000637002">
    <property type="component" value="Unassembled WGS sequence"/>
</dbReference>
<dbReference type="Gene3D" id="3.40.50.10540">
    <property type="entry name" value="Crotonobetainyl-coa:carnitine coa-transferase, domain 1"/>
    <property type="match status" value="2"/>
</dbReference>
<accession>A0A916TX61</accession>
<dbReference type="PANTHER" id="PTHR48229:SF1">
    <property type="entry name" value="ALPHA METHYLACYL-COA RACEMASE-RELATED"/>
    <property type="match status" value="1"/>
</dbReference>
<dbReference type="SUPFAM" id="SSF89796">
    <property type="entry name" value="CoA-transferase family III (CaiB/BaiF)"/>
    <property type="match status" value="2"/>
</dbReference>
<organism evidence="1 2">
    <name type="scientific">Chelatococcus reniformis</name>
    <dbReference type="NCBI Taxonomy" id="1494448"/>
    <lineage>
        <taxon>Bacteria</taxon>
        <taxon>Pseudomonadati</taxon>
        <taxon>Pseudomonadota</taxon>
        <taxon>Alphaproteobacteria</taxon>
        <taxon>Hyphomicrobiales</taxon>
        <taxon>Chelatococcaceae</taxon>
        <taxon>Chelatococcus</taxon>
    </lineage>
</organism>